<keyword evidence="3 5" id="KW-0238">DNA-binding</keyword>
<accession>A0A6M6JED0</accession>
<dbReference type="Pfam" id="PF00440">
    <property type="entry name" value="TetR_N"/>
    <property type="match status" value="1"/>
</dbReference>
<dbReference type="RefSeq" id="WP_172155423.1">
    <property type="nucleotide sequence ID" value="NZ_CP053564.1"/>
</dbReference>
<dbReference type="EMBL" id="CP053564">
    <property type="protein sequence ID" value="QJY45415.1"/>
    <property type="molecule type" value="Genomic_DNA"/>
</dbReference>
<name>A0A6M6JED0_9PSEU</name>
<evidence type="ECO:0000259" key="6">
    <source>
        <dbReference type="PROSITE" id="PS50977"/>
    </source>
</evidence>
<dbReference type="InterPro" id="IPR050109">
    <property type="entry name" value="HTH-type_TetR-like_transc_reg"/>
</dbReference>
<organism evidence="7 8">
    <name type="scientific">Pseudonocardia broussonetiae</name>
    <dbReference type="NCBI Taxonomy" id="2736640"/>
    <lineage>
        <taxon>Bacteria</taxon>
        <taxon>Bacillati</taxon>
        <taxon>Actinomycetota</taxon>
        <taxon>Actinomycetes</taxon>
        <taxon>Pseudonocardiales</taxon>
        <taxon>Pseudonocardiaceae</taxon>
        <taxon>Pseudonocardia</taxon>
    </lineage>
</organism>
<keyword evidence="2" id="KW-0805">Transcription regulation</keyword>
<proteinExistence type="predicted"/>
<gene>
    <name evidence="7" type="ORF">HOP40_05975</name>
</gene>
<dbReference type="PANTHER" id="PTHR30055">
    <property type="entry name" value="HTH-TYPE TRANSCRIPTIONAL REGULATOR RUTR"/>
    <property type="match status" value="1"/>
</dbReference>
<evidence type="ECO:0000313" key="8">
    <source>
        <dbReference type="Proteomes" id="UP000505377"/>
    </source>
</evidence>
<dbReference type="PROSITE" id="PS50977">
    <property type="entry name" value="HTH_TETR_2"/>
    <property type="match status" value="1"/>
</dbReference>
<keyword evidence="8" id="KW-1185">Reference proteome</keyword>
<dbReference type="GO" id="GO:0003700">
    <property type="term" value="F:DNA-binding transcription factor activity"/>
    <property type="evidence" value="ECO:0007669"/>
    <property type="project" value="TreeGrafter"/>
</dbReference>
<dbReference type="PANTHER" id="PTHR30055:SF175">
    <property type="entry name" value="HTH-TYPE TRANSCRIPTIONAL REPRESSOR KSTR2"/>
    <property type="match status" value="1"/>
</dbReference>
<sequence>MRQPAGRSVRRSGGERKPREERWAELIDVATQVFYEKGYDGASLQDIADRLGMLKGSLYYYIQSKEDLLFDVISTVHRDGLAVVRACADRPGDALERLEGVILGHVEHTCRNLVPTAVFLHELSSLPEERSREVLGSEHAYQGVFRDLIEQAQRDGLVRPDVEPRLAALSVLGSTNWVYRWFRPGGTFPPEAIGAQFADMAIRGIATEEALAARAGRRAALTAAAGS</sequence>
<feature type="domain" description="HTH tetR-type" evidence="6">
    <location>
        <begin position="20"/>
        <end position="80"/>
    </location>
</feature>
<dbReference type="InterPro" id="IPR001647">
    <property type="entry name" value="HTH_TetR"/>
</dbReference>
<evidence type="ECO:0000256" key="2">
    <source>
        <dbReference type="ARBA" id="ARBA00023015"/>
    </source>
</evidence>
<evidence type="ECO:0000256" key="1">
    <source>
        <dbReference type="ARBA" id="ARBA00022491"/>
    </source>
</evidence>
<dbReference type="Proteomes" id="UP000505377">
    <property type="component" value="Chromosome"/>
</dbReference>
<protein>
    <submittedName>
        <fullName evidence="7">TetR/AcrR family transcriptional regulator</fullName>
    </submittedName>
</protein>
<feature type="DNA-binding region" description="H-T-H motif" evidence="5">
    <location>
        <begin position="43"/>
        <end position="62"/>
    </location>
</feature>
<evidence type="ECO:0000313" key="7">
    <source>
        <dbReference type="EMBL" id="QJY45415.1"/>
    </source>
</evidence>
<dbReference type="SUPFAM" id="SSF46689">
    <property type="entry name" value="Homeodomain-like"/>
    <property type="match status" value="1"/>
</dbReference>
<evidence type="ECO:0000256" key="3">
    <source>
        <dbReference type="ARBA" id="ARBA00023125"/>
    </source>
</evidence>
<dbReference type="InterPro" id="IPR009057">
    <property type="entry name" value="Homeodomain-like_sf"/>
</dbReference>
<dbReference type="InterPro" id="IPR036271">
    <property type="entry name" value="Tet_transcr_reg_TetR-rel_C_sf"/>
</dbReference>
<dbReference type="Pfam" id="PF17932">
    <property type="entry name" value="TetR_C_24"/>
    <property type="match status" value="1"/>
</dbReference>
<keyword evidence="4" id="KW-0804">Transcription</keyword>
<dbReference type="Gene3D" id="1.10.357.10">
    <property type="entry name" value="Tetracycline Repressor, domain 2"/>
    <property type="match status" value="1"/>
</dbReference>
<dbReference type="AlphaFoldDB" id="A0A6M6JED0"/>
<dbReference type="SUPFAM" id="SSF48498">
    <property type="entry name" value="Tetracyclin repressor-like, C-terminal domain"/>
    <property type="match status" value="1"/>
</dbReference>
<dbReference type="PRINTS" id="PR00455">
    <property type="entry name" value="HTHTETR"/>
</dbReference>
<evidence type="ECO:0000256" key="5">
    <source>
        <dbReference type="PROSITE-ProRule" id="PRU00335"/>
    </source>
</evidence>
<dbReference type="KEGG" id="pbro:HOP40_05975"/>
<keyword evidence="1" id="KW-0678">Repressor</keyword>
<dbReference type="Gene3D" id="1.10.10.60">
    <property type="entry name" value="Homeodomain-like"/>
    <property type="match status" value="1"/>
</dbReference>
<reference evidence="7 8" key="1">
    <citation type="submission" date="2020-05" db="EMBL/GenBank/DDBJ databases">
        <authorList>
            <person name="Mo P."/>
        </authorList>
    </citation>
    <scope>NUCLEOTIDE SEQUENCE [LARGE SCALE GENOMIC DNA]</scope>
    <source>
        <strain evidence="7 8">Gen01</strain>
    </source>
</reference>
<evidence type="ECO:0000256" key="4">
    <source>
        <dbReference type="ARBA" id="ARBA00023163"/>
    </source>
</evidence>
<dbReference type="InterPro" id="IPR041490">
    <property type="entry name" value="KstR2_TetR_C"/>
</dbReference>
<dbReference type="GO" id="GO:0000976">
    <property type="term" value="F:transcription cis-regulatory region binding"/>
    <property type="evidence" value="ECO:0007669"/>
    <property type="project" value="TreeGrafter"/>
</dbReference>